<comment type="caution">
    <text evidence="1">The sequence shown here is derived from an EMBL/GenBank/DDBJ whole genome shotgun (WGS) entry which is preliminary data.</text>
</comment>
<accession>A0AAP6BQ74</accession>
<organism evidence="1">
    <name type="scientific">Streptococcus anginosus</name>
    <dbReference type="NCBI Taxonomy" id="1328"/>
    <lineage>
        <taxon>Bacteria</taxon>
        <taxon>Bacillati</taxon>
        <taxon>Bacillota</taxon>
        <taxon>Bacilli</taxon>
        <taxon>Lactobacillales</taxon>
        <taxon>Streptococcaceae</taxon>
        <taxon>Streptococcus</taxon>
        <taxon>Streptococcus anginosus group</taxon>
    </lineage>
</organism>
<sequence>MNEEVLNELKKLLGLFPGSYINQNLEVILIPKTNTYFNLEGVGSRRDIIAKLLMWCTRTISKERPYKQELRNFQYSYDNTVRLGRYVGKIITTEMVDLIYQKLGNGVRPELTYKFIDSGFDMEVLNG</sequence>
<evidence type="ECO:0000313" key="1">
    <source>
        <dbReference type="EMBL" id="MDX5040576.1"/>
    </source>
</evidence>
<reference evidence="1" key="1">
    <citation type="submission" date="2023-11" db="EMBL/GenBank/DDBJ databases">
        <title>Streptococcus anginosus urogential strains.</title>
        <authorList>
            <person name="Appleberry H."/>
            <person name="Garcia-Israel J."/>
            <person name="Wolfe A."/>
            <person name="Putonti C."/>
        </authorList>
    </citation>
    <scope>NUCLEOTIDE SEQUENCE</scope>
    <source>
        <strain evidence="1">UMB1758</strain>
    </source>
</reference>
<protein>
    <submittedName>
        <fullName evidence="1">Uncharacterized protein</fullName>
    </submittedName>
</protein>
<name>A0AAP6BQ74_STRAP</name>
<dbReference type="AlphaFoldDB" id="A0AAP6BQ74"/>
<proteinExistence type="predicted"/>
<dbReference type="EMBL" id="JAWWVP010000006">
    <property type="protein sequence ID" value="MDX5040576.1"/>
    <property type="molecule type" value="Genomic_DNA"/>
</dbReference>
<gene>
    <name evidence="1" type="ORF">SFH28_06880</name>
</gene>
<dbReference type="RefSeq" id="WP_084740670.1">
    <property type="nucleotide sequence ID" value="NZ_CP117042.1"/>
</dbReference>